<feature type="active site" evidence="5">
    <location>
        <position position="15"/>
    </location>
</feature>
<sequence length="157" mass="17998">MKKKVLFVCLGNICRSPMAEGIFRHIVKKNNLESVIECDSAGVAGYHIGERPDSRAIKTARDHGVSLESRGRQFRYADFDDFDVILAMDKSNYHHILALAKNDDSYVAKVHMMREFDDNHDEMDVPDPYYGGNQGFEDVYQMLYRSCTNLLKELNAK</sequence>
<name>A0A848IYB5_9BACT</name>
<dbReference type="InterPro" id="IPR023485">
    <property type="entry name" value="Ptyr_pPase"/>
</dbReference>
<dbReference type="GO" id="GO:0004725">
    <property type="term" value="F:protein tyrosine phosphatase activity"/>
    <property type="evidence" value="ECO:0007669"/>
    <property type="project" value="UniProtKB-EC"/>
</dbReference>
<evidence type="ECO:0000256" key="4">
    <source>
        <dbReference type="ARBA" id="ARBA00022912"/>
    </source>
</evidence>
<organism evidence="7 8">
    <name type="scientific">Marinigracilibium pacificum</name>
    <dbReference type="NCBI Taxonomy" id="2729599"/>
    <lineage>
        <taxon>Bacteria</taxon>
        <taxon>Pseudomonadati</taxon>
        <taxon>Bacteroidota</taxon>
        <taxon>Cytophagia</taxon>
        <taxon>Cytophagales</taxon>
        <taxon>Flammeovirgaceae</taxon>
        <taxon>Marinigracilibium</taxon>
    </lineage>
</organism>
<evidence type="ECO:0000313" key="8">
    <source>
        <dbReference type="Proteomes" id="UP000559010"/>
    </source>
</evidence>
<dbReference type="InterPro" id="IPR036196">
    <property type="entry name" value="Ptyr_pPase_sf"/>
</dbReference>
<dbReference type="EC" id="3.1.3.48" evidence="2"/>
<reference evidence="7 8" key="1">
    <citation type="submission" date="2020-04" db="EMBL/GenBank/DDBJ databases">
        <title>Flammeovirgaceae bacterium KN852 isolated from deep sea.</title>
        <authorList>
            <person name="Zhang D.-C."/>
        </authorList>
    </citation>
    <scope>NUCLEOTIDE SEQUENCE [LARGE SCALE GENOMIC DNA]</scope>
    <source>
        <strain evidence="7 8">KN852</strain>
    </source>
</reference>
<dbReference type="Proteomes" id="UP000559010">
    <property type="component" value="Unassembled WGS sequence"/>
</dbReference>
<comment type="similarity">
    <text evidence="1">Belongs to the low molecular weight phosphotyrosine protein phosphatase family.</text>
</comment>
<evidence type="ECO:0000259" key="6">
    <source>
        <dbReference type="SMART" id="SM00226"/>
    </source>
</evidence>
<keyword evidence="8" id="KW-1185">Reference proteome</keyword>
<dbReference type="CDD" id="cd16343">
    <property type="entry name" value="LMWPTP"/>
    <property type="match status" value="1"/>
</dbReference>
<keyword evidence="3" id="KW-0378">Hydrolase</keyword>
<evidence type="ECO:0000313" key="7">
    <source>
        <dbReference type="EMBL" id="NMM48626.1"/>
    </source>
</evidence>
<feature type="active site" description="Proton donor" evidence="5">
    <location>
        <position position="127"/>
    </location>
</feature>
<dbReference type="PANTHER" id="PTHR11717:SF7">
    <property type="entry name" value="LOW MOLECULAR WEIGHT PHOSPHOTYROSINE PROTEIN PHOSPHATASE"/>
    <property type="match status" value="1"/>
</dbReference>
<dbReference type="FunFam" id="3.40.50.2300:FF:000113">
    <property type="entry name" value="Low molecular weight protein-tyrosine-phosphatase"/>
    <property type="match status" value="1"/>
</dbReference>
<evidence type="ECO:0000256" key="5">
    <source>
        <dbReference type="PIRSR" id="PIRSR617867-1"/>
    </source>
</evidence>
<accession>A0A848IYB5</accession>
<evidence type="ECO:0000256" key="3">
    <source>
        <dbReference type="ARBA" id="ARBA00022801"/>
    </source>
</evidence>
<dbReference type="Pfam" id="PF01451">
    <property type="entry name" value="LMWPc"/>
    <property type="match status" value="1"/>
</dbReference>
<dbReference type="SMART" id="SM00226">
    <property type="entry name" value="LMWPc"/>
    <property type="match status" value="1"/>
</dbReference>
<dbReference type="Gene3D" id="3.40.50.2300">
    <property type="match status" value="1"/>
</dbReference>
<dbReference type="EMBL" id="JABBNU010000005">
    <property type="protein sequence ID" value="NMM48626.1"/>
    <property type="molecule type" value="Genomic_DNA"/>
</dbReference>
<dbReference type="InterPro" id="IPR050438">
    <property type="entry name" value="LMW_PTPase"/>
</dbReference>
<comment type="caution">
    <text evidence="7">The sequence shown here is derived from an EMBL/GenBank/DDBJ whole genome shotgun (WGS) entry which is preliminary data.</text>
</comment>
<proteinExistence type="inferred from homology"/>
<evidence type="ECO:0000256" key="2">
    <source>
        <dbReference type="ARBA" id="ARBA00013064"/>
    </source>
</evidence>
<dbReference type="PANTHER" id="PTHR11717">
    <property type="entry name" value="LOW MOLECULAR WEIGHT PROTEIN TYROSINE PHOSPHATASE"/>
    <property type="match status" value="1"/>
</dbReference>
<evidence type="ECO:0000256" key="1">
    <source>
        <dbReference type="ARBA" id="ARBA00011063"/>
    </source>
</evidence>
<feature type="domain" description="Phosphotyrosine protein phosphatase I" evidence="6">
    <location>
        <begin position="3"/>
        <end position="153"/>
    </location>
</feature>
<protein>
    <recommendedName>
        <fullName evidence="2">protein-tyrosine-phosphatase</fullName>
        <ecNumber evidence="2">3.1.3.48</ecNumber>
    </recommendedName>
</protein>
<dbReference type="InterPro" id="IPR017867">
    <property type="entry name" value="Tyr_phospatase_low_mol_wt"/>
</dbReference>
<keyword evidence="4" id="KW-0904">Protein phosphatase</keyword>
<gene>
    <name evidence="7" type="ORF">HH304_09465</name>
</gene>
<dbReference type="PRINTS" id="PR00719">
    <property type="entry name" value="LMWPTPASE"/>
</dbReference>
<dbReference type="SUPFAM" id="SSF52788">
    <property type="entry name" value="Phosphotyrosine protein phosphatases I"/>
    <property type="match status" value="1"/>
</dbReference>
<feature type="active site" description="Nucleophile" evidence="5">
    <location>
        <position position="9"/>
    </location>
</feature>
<dbReference type="RefSeq" id="WP_169680743.1">
    <property type="nucleotide sequence ID" value="NZ_JABBNU010000005.1"/>
</dbReference>
<dbReference type="AlphaFoldDB" id="A0A848IYB5"/>